<dbReference type="SUPFAM" id="SSF52540">
    <property type="entry name" value="P-loop containing nucleoside triphosphate hydrolases"/>
    <property type="match status" value="1"/>
</dbReference>
<evidence type="ECO:0000256" key="2">
    <source>
        <dbReference type="ARBA" id="ARBA00022448"/>
    </source>
</evidence>
<dbReference type="RefSeq" id="WP_342322902.1">
    <property type="nucleotide sequence ID" value="NZ_CP151800.1"/>
</dbReference>
<reference evidence="13 14" key="1">
    <citation type="submission" date="2024-04" db="EMBL/GenBank/DDBJ databases">
        <title>Kosakonia calanthae sp. nov., a halophilic bacterium isolated from leaves of Calanthe tiplacata.</title>
        <authorList>
            <person name="Wu P."/>
        </authorList>
    </citation>
    <scope>NUCLEOTIDE SEQUENCE [LARGE SCALE GENOMIC DNA]</scope>
    <source>
        <strain evidence="13 14">BYX6</strain>
    </source>
</reference>
<dbReference type="InterPro" id="IPR005714">
    <property type="entry name" value="ATPase_T3SS_FliI/YscN"/>
</dbReference>
<sequence>MMSEWMRNRKPAPDGYQRRGRIQRISSTLLKVWLPGVFMGELCRIQPGGELAEVVGINGGEALLSPFASTTGLQCGQPVVPLRRRHQVPVGEGLLGRVIDGFGQPLDGGQPPEVSWRDYDAPPPSVMSRRPIDQPLMTGIRAIDSALTCGAGQRIGIFSAPGVGKSTLLSMLCNAPDADINVLVLIGERGREAREFIDLSLAPEARRRSVIVVATSDRPALERVRALSVATTLAEAFRDSEKHVLLLVDSLTRYARAAREIGLAAGEPAVAGGYPPSVFSALPKLLERAGKAEKGSITAFYSVLVEADDMNEPLADEVRSLLDGHIVLSRQLAEKGHFPAIDVQASLSRIMPAVTSEEHRQLASALRQNLATYQEVELLVRIGEYQRGQDAAADRAIDLHPTICAFLQQNQEELCHVEMLLQTLRALVAN</sequence>
<evidence type="ECO:0000256" key="3">
    <source>
        <dbReference type="ARBA" id="ARBA00022490"/>
    </source>
</evidence>
<evidence type="ECO:0000256" key="9">
    <source>
        <dbReference type="ARBA" id="ARBA00024342"/>
    </source>
</evidence>
<dbReference type="Pfam" id="PF00006">
    <property type="entry name" value="ATP-synt_ab"/>
    <property type="match status" value="1"/>
</dbReference>
<dbReference type="InterPro" id="IPR040627">
    <property type="entry name" value="T3SS_ATPase_C"/>
</dbReference>
<keyword evidence="14" id="KW-1185">Reference proteome</keyword>
<evidence type="ECO:0000256" key="11">
    <source>
        <dbReference type="ARBA" id="ARBA00034006"/>
    </source>
</evidence>
<dbReference type="InterPro" id="IPR050053">
    <property type="entry name" value="ATPase_alpha/beta_chains"/>
</dbReference>
<organism evidence="13 14">
    <name type="scientific">Kosakonia calanthes</name>
    <dbReference type="NCBI Taxonomy" id="3139408"/>
    <lineage>
        <taxon>Bacteria</taxon>
        <taxon>Pseudomonadati</taxon>
        <taxon>Pseudomonadota</taxon>
        <taxon>Gammaproteobacteria</taxon>
        <taxon>Enterobacterales</taxon>
        <taxon>Enterobacteriaceae</taxon>
        <taxon>Kosakonia</taxon>
    </lineage>
</organism>
<keyword evidence="5" id="KW-0067">ATP-binding</keyword>
<dbReference type="SMART" id="SM00382">
    <property type="entry name" value="AAA"/>
    <property type="match status" value="1"/>
</dbReference>
<accession>A0ABZ3B4L1</accession>
<comment type="catalytic activity">
    <reaction evidence="11">
        <text>ATP + H2O + cellular proteinSide 1 = ADP + phosphate + cellular proteinSide 2.</text>
        <dbReference type="EC" id="7.4.2.8"/>
    </reaction>
</comment>
<protein>
    <recommendedName>
        <fullName evidence="10">protein-secreting ATPase</fullName>
        <ecNumber evidence="10">7.4.2.8</ecNumber>
    </recommendedName>
</protein>
<dbReference type="NCBIfam" id="NF005765">
    <property type="entry name" value="PRK07594.1"/>
    <property type="match status" value="1"/>
</dbReference>
<dbReference type="InterPro" id="IPR027417">
    <property type="entry name" value="P-loop_NTPase"/>
</dbReference>
<keyword evidence="6" id="KW-0653">Protein transport</keyword>
<dbReference type="InterPro" id="IPR020003">
    <property type="entry name" value="ATPase_a/bsu_AS"/>
</dbReference>
<dbReference type="InterPro" id="IPR000194">
    <property type="entry name" value="ATPase_F1/V1/A1_a/bsu_nucl-bd"/>
</dbReference>
<proteinExistence type="inferred from homology"/>
<dbReference type="EC" id="7.4.2.8" evidence="10"/>
<dbReference type="InterPro" id="IPR013380">
    <property type="entry name" value="ATPase_T3SS_SctN"/>
</dbReference>
<dbReference type="PANTHER" id="PTHR15184:SF62">
    <property type="entry name" value="SPI-2 TYPE 3 SECRETION SYSTEM ATPASE"/>
    <property type="match status" value="1"/>
</dbReference>
<keyword evidence="7" id="KW-1278">Translocase</keyword>
<gene>
    <name evidence="13" type="ORF">AAEY27_22200</name>
</gene>
<dbReference type="InterPro" id="IPR003593">
    <property type="entry name" value="AAA+_ATPase"/>
</dbReference>
<evidence type="ECO:0000256" key="10">
    <source>
        <dbReference type="ARBA" id="ARBA00024382"/>
    </source>
</evidence>
<name>A0ABZ3B4L1_9ENTR</name>
<evidence type="ECO:0000256" key="1">
    <source>
        <dbReference type="ARBA" id="ARBA00004496"/>
    </source>
</evidence>
<evidence type="ECO:0000256" key="6">
    <source>
        <dbReference type="ARBA" id="ARBA00022927"/>
    </source>
</evidence>
<dbReference type="NCBIfam" id="TIGR02546">
    <property type="entry name" value="III_secr_ATP"/>
    <property type="match status" value="1"/>
</dbReference>
<dbReference type="PROSITE" id="PS00152">
    <property type="entry name" value="ATPASE_ALPHA_BETA"/>
    <property type="match status" value="1"/>
</dbReference>
<feature type="domain" description="AAA+ ATPase" evidence="12">
    <location>
        <begin position="151"/>
        <end position="332"/>
    </location>
</feature>
<dbReference type="Gene3D" id="3.40.50.12240">
    <property type="match status" value="1"/>
</dbReference>
<evidence type="ECO:0000256" key="7">
    <source>
        <dbReference type="ARBA" id="ARBA00022967"/>
    </source>
</evidence>
<comment type="similarity">
    <text evidence="9">Belongs to the ATPase alpha/beta chains family. T3SS ATPase subfamily.</text>
</comment>
<evidence type="ECO:0000313" key="13">
    <source>
        <dbReference type="EMBL" id="WZV98290.1"/>
    </source>
</evidence>
<dbReference type="CDD" id="cd01136">
    <property type="entry name" value="ATPase_flagellum-secretory_path_III"/>
    <property type="match status" value="1"/>
</dbReference>
<keyword evidence="2" id="KW-0813">Transport</keyword>
<dbReference type="CDD" id="cd18117">
    <property type="entry name" value="ATP-synt_flagellum-secretory_path_III_N"/>
    <property type="match status" value="1"/>
</dbReference>
<keyword evidence="4" id="KW-0547">Nucleotide-binding</keyword>
<evidence type="ECO:0000256" key="8">
    <source>
        <dbReference type="ARBA" id="ARBA00023026"/>
    </source>
</evidence>
<evidence type="ECO:0000259" key="12">
    <source>
        <dbReference type="SMART" id="SM00382"/>
    </source>
</evidence>
<dbReference type="Proteomes" id="UP001466893">
    <property type="component" value="Chromosome"/>
</dbReference>
<keyword evidence="3" id="KW-0963">Cytoplasm</keyword>
<evidence type="ECO:0000256" key="5">
    <source>
        <dbReference type="ARBA" id="ARBA00022840"/>
    </source>
</evidence>
<dbReference type="PANTHER" id="PTHR15184">
    <property type="entry name" value="ATP SYNTHASE"/>
    <property type="match status" value="1"/>
</dbReference>
<dbReference type="Pfam" id="PF18269">
    <property type="entry name" value="T3SS_ATPase_C"/>
    <property type="match status" value="1"/>
</dbReference>
<comment type="subcellular location">
    <subcellularLocation>
        <location evidence="1">Cytoplasm</location>
    </subcellularLocation>
</comment>
<dbReference type="NCBIfam" id="TIGR01026">
    <property type="entry name" value="fliI_yscN"/>
    <property type="match status" value="1"/>
</dbReference>
<evidence type="ECO:0000256" key="4">
    <source>
        <dbReference type="ARBA" id="ARBA00022741"/>
    </source>
</evidence>
<dbReference type="EMBL" id="CP151800">
    <property type="protein sequence ID" value="WZV98290.1"/>
    <property type="molecule type" value="Genomic_DNA"/>
</dbReference>
<keyword evidence="8" id="KW-0843">Virulence</keyword>
<evidence type="ECO:0000313" key="14">
    <source>
        <dbReference type="Proteomes" id="UP001466893"/>
    </source>
</evidence>